<feature type="compositionally biased region" description="Polar residues" evidence="1">
    <location>
        <begin position="300"/>
        <end position="311"/>
    </location>
</feature>
<reference evidence="3" key="1">
    <citation type="journal article" date="2020" name="bioRxiv">
        <title>Whole genome comparisons of ergot fungi reveals the divergence and evolution of species within the genus Claviceps are the result of varying mechanisms driving genome evolution and host range expansion.</title>
        <authorList>
            <person name="Wyka S.A."/>
            <person name="Mondo S.J."/>
            <person name="Liu M."/>
            <person name="Dettman J."/>
            <person name="Nalam V."/>
            <person name="Broders K.D."/>
        </authorList>
    </citation>
    <scope>NUCLEOTIDE SEQUENCE</scope>
    <source>
        <strain evidence="3">CCC 602</strain>
    </source>
</reference>
<keyword evidence="4" id="KW-1185">Reference proteome</keyword>
<dbReference type="Proteomes" id="UP000748025">
    <property type="component" value="Unassembled WGS sequence"/>
</dbReference>
<feature type="compositionally biased region" description="Basic and acidic residues" evidence="1">
    <location>
        <begin position="255"/>
        <end position="282"/>
    </location>
</feature>
<proteinExistence type="predicted"/>
<keyword evidence="2" id="KW-0732">Signal</keyword>
<feature type="signal peptide" evidence="2">
    <location>
        <begin position="1"/>
        <end position="20"/>
    </location>
</feature>
<evidence type="ECO:0000313" key="3">
    <source>
        <dbReference type="EMBL" id="KAG6015871.1"/>
    </source>
</evidence>
<organism evidence="3 4">
    <name type="scientific">Claviceps pusilla</name>
    <dbReference type="NCBI Taxonomy" id="123648"/>
    <lineage>
        <taxon>Eukaryota</taxon>
        <taxon>Fungi</taxon>
        <taxon>Dikarya</taxon>
        <taxon>Ascomycota</taxon>
        <taxon>Pezizomycotina</taxon>
        <taxon>Sordariomycetes</taxon>
        <taxon>Hypocreomycetidae</taxon>
        <taxon>Hypocreales</taxon>
        <taxon>Clavicipitaceae</taxon>
        <taxon>Claviceps</taxon>
    </lineage>
</organism>
<feature type="compositionally biased region" description="Low complexity" evidence="1">
    <location>
        <begin position="231"/>
        <end position="253"/>
    </location>
</feature>
<feature type="region of interest" description="Disordered" evidence="1">
    <location>
        <begin position="203"/>
        <end position="322"/>
    </location>
</feature>
<dbReference type="PANTHER" id="PTHR36182:SF1">
    <property type="entry name" value="PROTEIN, PUTATIVE (AFU_ORTHOLOGUE AFUA_6G10930)-RELATED"/>
    <property type="match status" value="1"/>
</dbReference>
<name>A0A9P7NF46_9HYPO</name>
<sequence>MKSLFSTVSTVLSLTTLAHAHMQMSNPPPLLSKFNKYTTSADYDMVSPLHADGSNFPCKNHHKVLGTSQGQPVAKWTPGQSYSMTITGGASHNGGSCQVSLSFDKGASWKVIHSYIGNCPLQGESSYDFVLPADTPSGTMLFAWTWFNKVGNREMYMNCAVIDVVGDGGKKKKKKRGTAATLSTRPAMFVANVGNGCGTIEGKDIMFPDPGPEVDLQSENMAPPTGQCAVSKSASLSPSPASSPSGGSNSGPEKPSPEKPTPKKPTSEKPAPEKLTPEKPKLEPASPVPQSLPSGKPVPDTNTSMTWQGGSRPSAVPPPMPSGTCTPGSFGCTSAPSGDGWKVCNSSRTWVFAGTCGPDQVCKFNAANGSPYCVPPGFQFP</sequence>
<gene>
    <name evidence="3" type="ORF">E4U43_004649</name>
</gene>
<feature type="chain" id="PRO_5040353625" description="Spore coat protein SP96" evidence="2">
    <location>
        <begin position="21"/>
        <end position="381"/>
    </location>
</feature>
<accession>A0A9P7NF46</accession>
<evidence type="ECO:0000313" key="4">
    <source>
        <dbReference type="Proteomes" id="UP000748025"/>
    </source>
</evidence>
<evidence type="ECO:0000256" key="2">
    <source>
        <dbReference type="SAM" id="SignalP"/>
    </source>
</evidence>
<dbReference type="OrthoDB" id="2342176at2759"/>
<protein>
    <recommendedName>
        <fullName evidence="5">Spore coat protein SP96</fullName>
    </recommendedName>
</protein>
<dbReference type="EMBL" id="SRPW01000303">
    <property type="protein sequence ID" value="KAG6015871.1"/>
    <property type="molecule type" value="Genomic_DNA"/>
</dbReference>
<dbReference type="PANTHER" id="PTHR36182">
    <property type="entry name" value="PROTEIN, PUTATIVE (AFU_ORTHOLOGUE AFUA_6G10930)-RELATED"/>
    <property type="match status" value="1"/>
</dbReference>
<evidence type="ECO:0000256" key="1">
    <source>
        <dbReference type="SAM" id="MobiDB-lite"/>
    </source>
</evidence>
<evidence type="ECO:0008006" key="5">
    <source>
        <dbReference type="Google" id="ProtNLM"/>
    </source>
</evidence>
<comment type="caution">
    <text evidence="3">The sequence shown here is derived from an EMBL/GenBank/DDBJ whole genome shotgun (WGS) entry which is preliminary data.</text>
</comment>
<dbReference type="Gene3D" id="2.70.50.70">
    <property type="match status" value="1"/>
</dbReference>
<dbReference type="AlphaFoldDB" id="A0A9P7NF46"/>